<evidence type="ECO:0000256" key="1">
    <source>
        <dbReference type="SAM" id="MobiDB-lite"/>
    </source>
</evidence>
<reference evidence="2" key="1">
    <citation type="submission" date="2015-07" db="EMBL/GenBank/DDBJ databases">
        <title>Transcriptome Assembly of Anthurium amnicola.</title>
        <authorList>
            <person name="Suzuki J."/>
        </authorList>
    </citation>
    <scope>NUCLEOTIDE SEQUENCE</scope>
</reference>
<name>A0A1D1Y5Y2_9ARAE</name>
<gene>
    <name evidence="2" type="primary">ERG13</name>
    <name evidence="2" type="ORF">g.92440</name>
</gene>
<sequence length="127" mass="13460">GEPQGEGECSGSTAGDVPERGACRDTEGGQGTRIGWIDPDAPVHGDEEGQEEGGVPCEGVPEVRHGTGGRLGIGLCTGQEQLLTAERQFRRRRRLCLRAGTHFCARAIEIPLSLSLSSPPFVDSIYS</sequence>
<evidence type="ECO:0000313" key="2">
    <source>
        <dbReference type="EMBL" id="JAT50050.1"/>
    </source>
</evidence>
<organism evidence="2">
    <name type="scientific">Anthurium amnicola</name>
    <dbReference type="NCBI Taxonomy" id="1678845"/>
    <lineage>
        <taxon>Eukaryota</taxon>
        <taxon>Viridiplantae</taxon>
        <taxon>Streptophyta</taxon>
        <taxon>Embryophyta</taxon>
        <taxon>Tracheophyta</taxon>
        <taxon>Spermatophyta</taxon>
        <taxon>Magnoliopsida</taxon>
        <taxon>Liliopsida</taxon>
        <taxon>Araceae</taxon>
        <taxon>Pothoideae</taxon>
        <taxon>Potheae</taxon>
        <taxon>Anthurium</taxon>
    </lineage>
</organism>
<feature type="region of interest" description="Disordered" evidence="1">
    <location>
        <begin position="1"/>
        <end position="57"/>
    </location>
</feature>
<dbReference type="EMBL" id="GDJX01017886">
    <property type="protein sequence ID" value="JAT50050.1"/>
    <property type="molecule type" value="Transcribed_RNA"/>
</dbReference>
<dbReference type="AlphaFoldDB" id="A0A1D1Y5Y2"/>
<feature type="compositionally biased region" description="Basic and acidic residues" evidence="1">
    <location>
        <begin position="17"/>
        <end position="27"/>
    </location>
</feature>
<feature type="non-terminal residue" evidence="2">
    <location>
        <position position="1"/>
    </location>
</feature>
<proteinExistence type="predicted"/>
<accession>A0A1D1Y5Y2</accession>
<protein>
    <submittedName>
        <fullName evidence="2">Hydroxymethylglutaryl-CoA synthase</fullName>
    </submittedName>
</protein>